<comment type="similarity">
    <text evidence="1">Belongs to the C/M/P thioester hydrolase family.</text>
</comment>
<dbReference type="InterPro" id="IPR014710">
    <property type="entry name" value="RmlC-like_jellyroll"/>
</dbReference>
<dbReference type="AlphaFoldDB" id="A0AAU9PCK0"/>
<dbReference type="Gene3D" id="2.60.120.10">
    <property type="entry name" value="Jelly Rolls"/>
    <property type="match status" value="1"/>
</dbReference>
<dbReference type="InterPro" id="IPR042171">
    <property type="entry name" value="Acyl-CoA_hotdog"/>
</dbReference>
<feature type="domain" description="Cyclic nucleotide-binding" evidence="5">
    <location>
        <begin position="15"/>
        <end position="85"/>
    </location>
</feature>
<evidence type="ECO:0000259" key="5">
    <source>
        <dbReference type="PROSITE" id="PS50042"/>
    </source>
</evidence>
<dbReference type="InterPro" id="IPR000595">
    <property type="entry name" value="cNMP-bd_dom"/>
</dbReference>
<accession>A0AAU9PCK0</accession>
<dbReference type="SUPFAM" id="SSF54637">
    <property type="entry name" value="Thioesterase/thiol ester dehydrase-isomerase"/>
    <property type="match status" value="2"/>
</dbReference>
<evidence type="ECO:0000313" key="6">
    <source>
        <dbReference type="EMBL" id="CAH1447946.1"/>
    </source>
</evidence>
<protein>
    <recommendedName>
        <fullName evidence="5">Cyclic nucleotide-binding domain-containing protein</fullName>
    </recommendedName>
</protein>
<dbReference type="CDD" id="cd03445">
    <property type="entry name" value="Thioesterase_II_repeat2"/>
    <property type="match status" value="1"/>
</dbReference>
<dbReference type="PROSITE" id="PS50042">
    <property type="entry name" value="CNMP_BINDING_3"/>
    <property type="match status" value="1"/>
</dbReference>
<keyword evidence="4" id="KW-0443">Lipid metabolism</keyword>
<dbReference type="CDD" id="cd00038">
    <property type="entry name" value="CAP_ED"/>
    <property type="match status" value="1"/>
</dbReference>
<dbReference type="CDD" id="cd03444">
    <property type="entry name" value="Thioesterase_II_repeat1"/>
    <property type="match status" value="1"/>
</dbReference>
<dbReference type="InterPro" id="IPR025652">
    <property type="entry name" value="TesB_C"/>
</dbReference>
<dbReference type="Pfam" id="PF02551">
    <property type="entry name" value="Acyl_CoA_thio"/>
    <property type="match status" value="1"/>
</dbReference>
<dbReference type="Proteomes" id="UP001157418">
    <property type="component" value="Unassembled WGS sequence"/>
</dbReference>
<dbReference type="PANTHER" id="PTHR11066">
    <property type="entry name" value="ACYL-COA THIOESTERASE"/>
    <property type="match status" value="1"/>
</dbReference>
<dbReference type="Pfam" id="PF13622">
    <property type="entry name" value="4HBT_3"/>
    <property type="match status" value="1"/>
</dbReference>
<dbReference type="GO" id="GO:0047617">
    <property type="term" value="F:fatty acyl-CoA hydrolase activity"/>
    <property type="evidence" value="ECO:0007669"/>
    <property type="project" value="InterPro"/>
</dbReference>
<dbReference type="Gene3D" id="2.40.160.210">
    <property type="entry name" value="Acyl-CoA thioesterase, double hotdog domain"/>
    <property type="match status" value="1"/>
</dbReference>
<keyword evidence="7" id="KW-1185">Reference proteome</keyword>
<evidence type="ECO:0000256" key="1">
    <source>
        <dbReference type="ARBA" id="ARBA00006538"/>
    </source>
</evidence>
<evidence type="ECO:0000313" key="7">
    <source>
        <dbReference type="Proteomes" id="UP001157418"/>
    </source>
</evidence>
<dbReference type="PANTHER" id="PTHR11066:SF59">
    <property type="entry name" value="PALMITOYL-COA HYDROLASE"/>
    <property type="match status" value="1"/>
</dbReference>
<evidence type="ECO:0000256" key="3">
    <source>
        <dbReference type="ARBA" id="ARBA00022801"/>
    </source>
</evidence>
<comment type="caution">
    <text evidence="6">The sequence shown here is derived from an EMBL/GenBank/DDBJ whole genome shotgun (WGS) entry which is preliminary data.</text>
</comment>
<dbReference type="EMBL" id="CAKMRJ010005634">
    <property type="protein sequence ID" value="CAH1447946.1"/>
    <property type="molecule type" value="Genomic_DNA"/>
</dbReference>
<dbReference type="SUPFAM" id="SSF51206">
    <property type="entry name" value="cAMP-binding domain-like"/>
    <property type="match status" value="1"/>
</dbReference>
<dbReference type="InterPro" id="IPR029069">
    <property type="entry name" value="HotDog_dom_sf"/>
</dbReference>
<evidence type="ECO:0000256" key="2">
    <source>
        <dbReference type="ARBA" id="ARBA00011881"/>
    </source>
</evidence>
<dbReference type="GO" id="GO:0009062">
    <property type="term" value="P:fatty acid catabolic process"/>
    <property type="evidence" value="ECO:0007669"/>
    <property type="project" value="TreeGrafter"/>
</dbReference>
<reference evidence="6 7" key="1">
    <citation type="submission" date="2022-01" db="EMBL/GenBank/DDBJ databases">
        <authorList>
            <person name="Xiong W."/>
            <person name="Schranz E."/>
        </authorList>
    </citation>
    <scope>NUCLEOTIDE SEQUENCE [LARGE SCALE GENOMIC DNA]</scope>
</reference>
<organism evidence="6 7">
    <name type="scientific">Lactuca virosa</name>
    <dbReference type="NCBI Taxonomy" id="75947"/>
    <lineage>
        <taxon>Eukaryota</taxon>
        <taxon>Viridiplantae</taxon>
        <taxon>Streptophyta</taxon>
        <taxon>Embryophyta</taxon>
        <taxon>Tracheophyta</taxon>
        <taxon>Spermatophyta</taxon>
        <taxon>Magnoliopsida</taxon>
        <taxon>eudicotyledons</taxon>
        <taxon>Gunneridae</taxon>
        <taxon>Pentapetalae</taxon>
        <taxon>asterids</taxon>
        <taxon>campanulids</taxon>
        <taxon>Asterales</taxon>
        <taxon>Asteraceae</taxon>
        <taxon>Cichorioideae</taxon>
        <taxon>Cichorieae</taxon>
        <taxon>Lactucinae</taxon>
        <taxon>Lactuca</taxon>
    </lineage>
</organism>
<dbReference type="FunFam" id="2.40.160.210:FF:000001">
    <property type="entry name" value="Acyl-CoA thioesterase II"/>
    <property type="match status" value="1"/>
</dbReference>
<name>A0AAU9PCK0_9ASTR</name>
<dbReference type="InterPro" id="IPR003703">
    <property type="entry name" value="Acyl_CoA_thio"/>
</dbReference>
<evidence type="ECO:0000256" key="4">
    <source>
        <dbReference type="ARBA" id="ARBA00023098"/>
    </source>
</evidence>
<dbReference type="GO" id="GO:0006637">
    <property type="term" value="P:acyl-CoA metabolic process"/>
    <property type="evidence" value="ECO:0007669"/>
    <property type="project" value="InterPro"/>
</dbReference>
<dbReference type="InterPro" id="IPR049449">
    <property type="entry name" value="TesB_ACOT8-like_N"/>
</dbReference>
<keyword evidence="3" id="KW-0378">Hydrolase</keyword>
<gene>
    <name evidence="6" type="ORF">LVIROSA_LOCUS33518</name>
</gene>
<comment type="subunit">
    <text evidence="2">Homotetramer.</text>
</comment>
<sequence length="428" mass="48350">MDSEAVIEFLGDVPALQRLPSSSIRKIAQHVIVKHHNSGEYVFKEEGESGGGTYFIWEGVVEVSSQFPASNHDSQVFEWKKFDYFTQSECGGQDVIALTKLTCLMLPYKYSDLMNPKSIWSADMNLETWAPVEHILSLDPLEVNTFRGVTLKGAPKSAKVYGGQFMGQALAAASKTVHFLKILHSFHAHFLLPGDVNVPIIYEVDRVHDVHNLATRRVNAVQKERIVFFLIASFHRGEEGFDHQEPTMPSVPDPEELLPKSGLEEGVKLSRDHLRSQVSTPTFVPWPTEIRPLDPNIYTRHTTRPASVSYWLRAKGRLPDDQALHRCVGAYYSDLLFIQISLNPHRREGMLPSSISLDHSMWFHRDFRADEWLLYVIDSPTAYNARGFSRGQMFNRKGELVLSAMQVGVVRKIINTQSSISATTASKL</sequence>
<dbReference type="InterPro" id="IPR018490">
    <property type="entry name" value="cNMP-bd_dom_sf"/>
</dbReference>
<proteinExistence type="inferred from homology"/>